<comment type="caution">
    <text evidence="3">The sequence shown here is derived from an EMBL/GenBank/DDBJ whole genome shotgun (WGS) entry which is preliminary data.</text>
</comment>
<dbReference type="AlphaFoldDB" id="A0A7J7NBV6"/>
<evidence type="ECO:0000256" key="1">
    <source>
        <dbReference type="PROSITE-ProRule" id="PRU00042"/>
    </source>
</evidence>
<dbReference type="EMBL" id="JACGCM010000923">
    <property type="protein sequence ID" value="KAF6164627.1"/>
    <property type="molecule type" value="Genomic_DNA"/>
</dbReference>
<keyword evidence="1" id="KW-0479">Metal-binding</keyword>
<dbReference type="OrthoDB" id="6077919at2759"/>
<gene>
    <name evidence="3" type="ORF">GIB67_032855</name>
</gene>
<protein>
    <recommendedName>
        <fullName evidence="2">C2H2-type domain-containing protein</fullName>
    </recommendedName>
</protein>
<keyword evidence="4" id="KW-1185">Reference proteome</keyword>
<name>A0A7J7NBV6_9MAGN</name>
<evidence type="ECO:0000259" key="2">
    <source>
        <dbReference type="PROSITE" id="PS50157"/>
    </source>
</evidence>
<dbReference type="InterPro" id="IPR036236">
    <property type="entry name" value="Znf_C2H2_sf"/>
</dbReference>
<dbReference type="SUPFAM" id="SSF57667">
    <property type="entry name" value="beta-beta-alpha zinc fingers"/>
    <property type="match status" value="1"/>
</dbReference>
<organism evidence="3 4">
    <name type="scientific">Kingdonia uniflora</name>
    <dbReference type="NCBI Taxonomy" id="39325"/>
    <lineage>
        <taxon>Eukaryota</taxon>
        <taxon>Viridiplantae</taxon>
        <taxon>Streptophyta</taxon>
        <taxon>Embryophyta</taxon>
        <taxon>Tracheophyta</taxon>
        <taxon>Spermatophyta</taxon>
        <taxon>Magnoliopsida</taxon>
        <taxon>Ranunculales</taxon>
        <taxon>Circaeasteraceae</taxon>
        <taxon>Kingdonia</taxon>
    </lineage>
</organism>
<evidence type="ECO:0000313" key="4">
    <source>
        <dbReference type="Proteomes" id="UP000541444"/>
    </source>
</evidence>
<reference evidence="3 4" key="1">
    <citation type="journal article" date="2020" name="IScience">
        <title>Genome Sequencing of the Endangered Kingdonia uniflora (Circaeasteraceae, Ranunculales) Reveals Potential Mechanisms of Evolutionary Specialization.</title>
        <authorList>
            <person name="Sun Y."/>
            <person name="Deng T."/>
            <person name="Zhang A."/>
            <person name="Moore M.J."/>
            <person name="Landis J.B."/>
            <person name="Lin N."/>
            <person name="Zhang H."/>
            <person name="Zhang X."/>
            <person name="Huang J."/>
            <person name="Zhang X."/>
            <person name="Sun H."/>
            <person name="Wang H."/>
        </authorList>
    </citation>
    <scope>NUCLEOTIDE SEQUENCE [LARGE SCALE GENOMIC DNA]</scope>
    <source>
        <strain evidence="3">TB1705</strain>
        <tissue evidence="3">Leaf</tissue>
    </source>
</reference>
<keyword evidence="1" id="KW-0862">Zinc</keyword>
<dbReference type="InterPro" id="IPR013087">
    <property type="entry name" value="Znf_C2H2_type"/>
</dbReference>
<dbReference type="GO" id="GO:0008270">
    <property type="term" value="F:zinc ion binding"/>
    <property type="evidence" value="ECO:0007669"/>
    <property type="project" value="UniProtKB-KW"/>
</dbReference>
<feature type="domain" description="C2H2-type" evidence="2">
    <location>
        <begin position="108"/>
        <end position="134"/>
    </location>
</feature>
<evidence type="ECO:0000313" key="3">
    <source>
        <dbReference type="EMBL" id="KAF6164627.1"/>
    </source>
</evidence>
<sequence length="193" mass="22137">MTVLDNKSPTFGGRVFVRSTSTQALAVLDCFDLVRSKRTKNYMRGVKESSSVSKHADRASWYRTCALSKPSSSSVPQSDPSYVLRMGQDKDGPTILRDVDKYEKESPYLCTICGRSYLWKNQFETHVEDYHNAKLCKTYNFVAKGPKEEKEHEEEGHPYRCVECKSYFQSKSLLVKHIWKACGLEEDRRAGDL</sequence>
<dbReference type="Gene3D" id="3.30.160.60">
    <property type="entry name" value="Classic Zinc Finger"/>
    <property type="match status" value="1"/>
</dbReference>
<dbReference type="PROSITE" id="PS00028">
    <property type="entry name" value="ZINC_FINGER_C2H2_1"/>
    <property type="match status" value="1"/>
</dbReference>
<accession>A0A7J7NBV6</accession>
<dbReference type="Proteomes" id="UP000541444">
    <property type="component" value="Unassembled WGS sequence"/>
</dbReference>
<keyword evidence="1" id="KW-0863">Zinc-finger</keyword>
<dbReference type="PROSITE" id="PS50157">
    <property type="entry name" value="ZINC_FINGER_C2H2_2"/>
    <property type="match status" value="1"/>
</dbReference>
<proteinExistence type="predicted"/>